<name>A0A518CW39_9BACT</name>
<keyword evidence="2 9" id="KW-0808">Transferase</keyword>
<accession>A0A518CW39</accession>
<dbReference type="RefSeq" id="WP_145183163.1">
    <property type="nucleotide sequence ID" value="NZ_CP036290.1"/>
</dbReference>
<proteinExistence type="predicted"/>
<dbReference type="AlphaFoldDB" id="A0A518CW39"/>
<keyword evidence="7 9" id="KW-0012">Acyltransferase</keyword>
<evidence type="ECO:0000256" key="4">
    <source>
        <dbReference type="ARBA" id="ARBA00022989"/>
    </source>
</evidence>
<gene>
    <name evidence="9" type="ORF">Pla163_05510</name>
</gene>
<dbReference type="CDD" id="cd07989">
    <property type="entry name" value="LPLAT_AGPAT-like"/>
    <property type="match status" value="1"/>
</dbReference>
<protein>
    <submittedName>
        <fullName evidence="9">2-acyl-glycerophospho-ethanolamine acyltransferase</fullName>
    </submittedName>
</protein>
<feature type="domain" description="Phospholipid/glycerol acyltransferase" evidence="8">
    <location>
        <begin position="73"/>
        <end position="185"/>
    </location>
</feature>
<evidence type="ECO:0000256" key="3">
    <source>
        <dbReference type="ARBA" id="ARBA00022692"/>
    </source>
</evidence>
<keyword evidence="10" id="KW-1185">Reference proteome</keyword>
<evidence type="ECO:0000259" key="8">
    <source>
        <dbReference type="SMART" id="SM00563"/>
    </source>
</evidence>
<dbReference type="PANTHER" id="PTHR23063:SF52">
    <property type="entry name" value="LYSOPHOSPHATIDYLCHOLINE ACYLTRANSFERASE"/>
    <property type="match status" value="1"/>
</dbReference>
<dbReference type="Pfam" id="PF01553">
    <property type="entry name" value="Acyltransferase"/>
    <property type="match status" value="1"/>
</dbReference>
<dbReference type="OrthoDB" id="9803035at2"/>
<keyword evidence="6" id="KW-0472">Membrane</keyword>
<dbReference type="EMBL" id="CP036290">
    <property type="protein sequence ID" value="QDU83452.1"/>
    <property type="molecule type" value="Genomic_DNA"/>
</dbReference>
<evidence type="ECO:0000256" key="5">
    <source>
        <dbReference type="ARBA" id="ARBA00023098"/>
    </source>
</evidence>
<dbReference type="GO" id="GO:0006629">
    <property type="term" value="P:lipid metabolic process"/>
    <property type="evidence" value="ECO:0007669"/>
    <property type="project" value="UniProtKB-KW"/>
</dbReference>
<dbReference type="GO" id="GO:0016020">
    <property type="term" value="C:membrane"/>
    <property type="evidence" value="ECO:0007669"/>
    <property type="project" value="UniProtKB-SubCell"/>
</dbReference>
<dbReference type="GO" id="GO:0016746">
    <property type="term" value="F:acyltransferase activity"/>
    <property type="evidence" value="ECO:0007669"/>
    <property type="project" value="UniProtKB-KW"/>
</dbReference>
<evidence type="ECO:0000313" key="10">
    <source>
        <dbReference type="Proteomes" id="UP000319342"/>
    </source>
</evidence>
<dbReference type="SUPFAM" id="SSF69593">
    <property type="entry name" value="Glycerol-3-phosphate (1)-acyltransferase"/>
    <property type="match status" value="1"/>
</dbReference>
<dbReference type="InterPro" id="IPR002123">
    <property type="entry name" value="Plipid/glycerol_acylTrfase"/>
</dbReference>
<organism evidence="9 10">
    <name type="scientific">Rohdeia mirabilis</name>
    <dbReference type="NCBI Taxonomy" id="2528008"/>
    <lineage>
        <taxon>Bacteria</taxon>
        <taxon>Pseudomonadati</taxon>
        <taxon>Planctomycetota</taxon>
        <taxon>Planctomycetia</taxon>
        <taxon>Planctomycetia incertae sedis</taxon>
        <taxon>Rohdeia</taxon>
    </lineage>
</organism>
<keyword evidence="4" id="KW-1133">Transmembrane helix</keyword>
<reference evidence="9 10" key="1">
    <citation type="submission" date="2019-02" db="EMBL/GenBank/DDBJ databases">
        <title>Deep-cultivation of Planctomycetes and their phenomic and genomic characterization uncovers novel biology.</title>
        <authorList>
            <person name="Wiegand S."/>
            <person name="Jogler M."/>
            <person name="Boedeker C."/>
            <person name="Pinto D."/>
            <person name="Vollmers J."/>
            <person name="Rivas-Marin E."/>
            <person name="Kohn T."/>
            <person name="Peeters S.H."/>
            <person name="Heuer A."/>
            <person name="Rast P."/>
            <person name="Oberbeckmann S."/>
            <person name="Bunk B."/>
            <person name="Jeske O."/>
            <person name="Meyerdierks A."/>
            <person name="Storesund J.E."/>
            <person name="Kallscheuer N."/>
            <person name="Luecker S."/>
            <person name="Lage O.M."/>
            <person name="Pohl T."/>
            <person name="Merkel B.J."/>
            <person name="Hornburger P."/>
            <person name="Mueller R.-W."/>
            <person name="Bruemmer F."/>
            <person name="Labrenz M."/>
            <person name="Spormann A.M."/>
            <person name="Op den Camp H."/>
            <person name="Overmann J."/>
            <person name="Amann R."/>
            <person name="Jetten M.S.M."/>
            <person name="Mascher T."/>
            <person name="Medema M.H."/>
            <person name="Devos D.P."/>
            <person name="Kaster A.-K."/>
            <person name="Ovreas L."/>
            <person name="Rohde M."/>
            <person name="Galperin M.Y."/>
            <person name="Jogler C."/>
        </authorList>
    </citation>
    <scope>NUCLEOTIDE SEQUENCE [LARGE SCALE GENOMIC DNA]</scope>
    <source>
        <strain evidence="9 10">Pla163</strain>
    </source>
</reference>
<comment type="subcellular location">
    <subcellularLocation>
        <location evidence="1">Membrane</location>
    </subcellularLocation>
</comment>
<dbReference type="Proteomes" id="UP000319342">
    <property type="component" value="Chromosome"/>
</dbReference>
<evidence type="ECO:0000256" key="7">
    <source>
        <dbReference type="ARBA" id="ARBA00023315"/>
    </source>
</evidence>
<keyword evidence="5" id="KW-0443">Lipid metabolism</keyword>
<dbReference type="PANTHER" id="PTHR23063">
    <property type="entry name" value="PHOSPHOLIPID ACYLTRANSFERASE"/>
    <property type="match status" value="1"/>
</dbReference>
<sequence>MKTLCWLLVPLRLATLFVVTFALWCWYAAGRLIRPAAADRAHWRNRMIRVWGRASLPIMGVSVRVEGTPPVGCLLVCNHLGYLDIPVLASQVPTIFVSKAEVAHWPLVGALARSAGTVFVQREQKRTLVETSKHIAEELELGSSVVLFPEGTSSGGEQVLPFRASLLDPAARGGLPVAYAALRYLSPPGFPPASDVVCWWRDMPFGSHILGLLRLPRIRAEITFGAEPLVGRDRKDLAQRLWEATRAHFKPSV</sequence>
<evidence type="ECO:0000313" key="9">
    <source>
        <dbReference type="EMBL" id="QDU83452.1"/>
    </source>
</evidence>
<evidence type="ECO:0000256" key="2">
    <source>
        <dbReference type="ARBA" id="ARBA00022679"/>
    </source>
</evidence>
<dbReference type="SMART" id="SM00563">
    <property type="entry name" value="PlsC"/>
    <property type="match status" value="1"/>
</dbReference>
<evidence type="ECO:0000256" key="1">
    <source>
        <dbReference type="ARBA" id="ARBA00004370"/>
    </source>
</evidence>
<keyword evidence="3" id="KW-0812">Transmembrane</keyword>
<evidence type="ECO:0000256" key="6">
    <source>
        <dbReference type="ARBA" id="ARBA00023136"/>
    </source>
</evidence>